<evidence type="ECO:0000256" key="2">
    <source>
        <dbReference type="ARBA" id="ARBA00023287"/>
    </source>
</evidence>
<dbReference type="GO" id="GO:0009986">
    <property type="term" value="C:cell surface"/>
    <property type="evidence" value="ECO:0007669"/>
    <property type="project" value="UniProtKB-SubCell"/>
</dbReference>
<proteinExistence type="predicted"/>
<comment type="caution">
    <text evidence="4">The sequence shown here is derived from an EMBL/GenBank/DDBJ whole genome shotgun (WGS) entry which is preliminary data.</text>
</comment>
<dbReference type="NCBIfam" id="NF041002">
    <property type="entry name" value="pilin_ComGF"/>
    <property type="match status" value="1"/>
</dbReference>
<keyword evidence="3" id="KW-0472">Membrane</keyword>
<dbReference type="InterPro" id="IPR012902">
    <property type="entry name" value="N_methyl_site"/>
</dbReference>
<gene>
    <name evidence="4" type="ORF">BG261_09530</name>
</gene>
<evidence type="ECO:0008006" key="6">
    <source>
        <dbReference type="Google" id="ProtNLM"/>
    </source>
</evidence>
<dbReference type="AlphaFoldDB" id="A0A1E8GPN9"/>
<dbReference type="InterPro" id="IPR016977">
    <property type="entry name" value="ComGF"/>
</dbReference>
<sequence length="145" mass="16833">MNLNRIKAFTLIECLVALFVISGSLMVVQGLTKLLSEDVRYINTDKTLDWQLFCGMLRRELDGSELIKVENNYLYVKKNNDLRFGQSVGSPDFRKTHSSGRGYQPMLFDIKSAEIKELDKLVKFKITFDNEQSFDMLYKFQEGIE</sequence>
<dbReference type="Pfam" id="PF15980">
    <property type="entry name" value="ComGF"/>
    <property type="match status" value="1"/>
</dbReference>
<comment type="subcellular location">
    <subcellularLocation>
        <location evidence="1">Cell surface</location>
    </subcellularLocation>
</comment>
<dbReference type="STRING" id="1859473.BG261_09530"/>
<keyword evidence="2" id="KW-0178">Competence</keyword>
<dbReference type="GO" id="GO:0030420">
    <property type="term" value="P:establishment of competence for transformation"/>
    <property type="evidence" value="ECO:0007669"/>
    <property type="project" value="UniProtKB-KW"/>
</dbReference>
<protein>
    <recommendedName>
        <fullName evidence="6">Competence protein ComGF</fullName>
    </recommendedName>
</protein>
<name>A0A1E8GPN9_9LACT</name>
<evidence type="ECO:0000313" key="5">
    <source>
        <dbReference type="Proteomes" id="UP000178622"/>
    </source>
</evidence>
<feature type="transmembrane region" description="Helical" evidence="3">
    <location>
        <begin position="6"/>
        <end position="28"/>
    </location>
</feature>
<evidence type="ECO:0000256" key="1">
    <source>
        <dbReference type="ARBA" id="ARBA00004241"/>
    </source>
</evidence>
<reference evidence="5" key="1">
    <citation type="submission" date="2016-09" db="EMBL/GenBank/DDBJ databases">
        <title>Draft genome sequence of a novel species of the family Streptococcaceae isolated from flowers.</title>
        <authorList>
            <person name="Chuah L.-O."/>
            <person name="Yap K.-P."/>
            <person name="Thong K.L."/>
            <person name="Liong M.T."/>
            <person name="Ahmad R."/>
            <person name="Rusul G."/>
        </authorList>
    </citation>
    <scope>NUCLEOTIDE SEQUENCE [LARGE SCALE GENOMIC DNA]</scope>
    <source>
        <strain evidence="5">DF1</strain>
    </source>
</reference>
<evidence type="ECO:0000313" key="4">
    <source>
        <dbReference type="EMBL" id="OFI50199.1"/>
    </source>
</evidence>
<dbReference type="RefSeq" id="WP_070791544.1">
    <property type="nucleotide sequence ID" value="NZ_MKIR01000003.1"/>
</dbReference>
<evidence type="ECO:0000256" key="3">
    <source>
        <dbReference type="SAM" id="Phobius"/>
    </source>
</evidence>
<keyword evidence="5" id="KW-1185">Reference proteome</keyword>
<dbReference type="Proteomes" id="UP000178622">
    <property type="component" value="Unassembled WGS sequence"/>
</dbReference>
<dbReference type="PIRSF" id="PIRSF031611">
    <property type="entry name" value="Competence_ComGF"/>
    <property type="match status" value="1"/>
</dbReference>
<dbReference type="NCBIfam" id="TIGR02532">
    <property type="entry name" value="IV_pilin_GFxxxE"/>
    <property type="match status" value="1"/>
</dbReference>
<keyword evidence="3" id="KW-0812">Transmembrane</keyword>
<dbReference type="EMBL" id="MKIR01000003">
    <property type="protein sequence ID" value="OFI50199.1"/>
    <property type="molecule type" value="Genomic_DNA"/>
</dbReference>
<organism evidence="4 5">
    <name type="scientific">Floricoccus tropicus</name>
    <dbReference type="NCBI Taxonomy" id="1859473"/>
    <lineage>
        <taxon>Bacteria</taxon>
        <taxon>Bacillati</taxon>
        <taxon>Bacillota</taxon>
        <taxon>Bacilli</taxon>
        <taxon>Lactobacillales</taxon>
        <taxon>Streptococcaceae</taxon>
        <taxon>Floricoccus</taxon>
    </lineage>
</organism>
<accession>A0A1E8GPN9</accession>
<keyword evidence="3" id="KW-1133">Transmembrane helix</keyword>